<proteinExistence type="predicted"/>
<reference evidence="1" key="1">
    <citation type="journal article" date="2020" name="Stud. Mycol.">
        <title>101 Dothideomycetes genomes: a test case for predicting lifestyles and emergence of pathogens.</title>
        <authorList>
            <person name="Haridas S."/>
            <person name="Albert R."/>
            <person name="Binder M."/>
            <person name="Bloem J."/>
            <person name="Labutti K."/>
            <person name="Salamov A."/>
            <person name="Andreopoulos B."/>
            <person name="Baker S."/>
            <person name="Barry K."/>
            <person name="Bills G."/>
            <person name="Bluhm B."/>
            <person name="Cannon C."/>
            <person name="Castanera R."/>
            <person name="Culley D."/>
            <person name="Daum C."/>
            <person name="Ezra D."/>
            <person name="Gonzalez J."/>
            <person name="Henrissat B."/>
            <person name="Kuo A."/>
            <person name="Liang C."/>
            <person name="Lipzen A."/>
            <person name="Lutzoni F."/>
            <person name="Magnuson J."/>
            <person name="Mondo S."/>
            <person name="Nolan M."/>
            <person name="Ohm R."/>
            <person name="Pangilinan J."/>
            <person name="Park H.-J."/>
            <person name="Ramirez L."/>
            <person name="Alfaro M."/>
            <person name="Sun H."/>
            <person name="Tritt A."/>
            <person name="Yoshinaga Y."/>
            <person name="Zwiers L.-H."/>
            <person name="Turgeon B."/>
            <person name="Goodwin S."/>
            <person name="Spatafora J."/>
            <person name="Crous P."/>
            <person name="Grigoriev I."/>
        </authorList>
    </citation>
    <scope>NUCLEOTIDE SEQUENCE</scope>
    <source>
        <strain evidence="1">ATCC 16933</strain>
    </source>
</reference>
<name>A0A6A6PAK3_9PEZI</name>
<organism evidence="1 2">
    <name type="scientific">Lineolata rhizophorae</name>
    <dbReference type="NCBI Taxonomy" id="578093"/>
    <lineage>
        <taxon>Eukaryota</taxon>
        <taxon>Fungi</taxon>
        <taxon>Dikarya</taxon>
        <taxon>Ascomycota</taxon>
        <taxon>Pezizomycotina</taxon>
        <taxon>Dothideomycetes</taxon>
        <taxon>Dothideomycetes incertae sedis</taxon>
        <taxon>Lineolatales</taxon>
        <taxon>Lineolataceae</taxon>
        <taxon>Lineolata</taxon>
    </lineage>
</organism>
<gene>
    <name evidence="1" type="ORF">BDY21DRAFT_376685</name>
</gene>
<evidence type="ECO:0000313" key="2">
    <source>
        <dbReference type="Proteomes" id="UP000799766"/>
    </source>
</evidence>
<accession>A0A6A6PAK3</accession>
<dbReference type="Proteomes" id="UP000799766">
    <property type="component" value="Unassembled WGS sequence"/>
</dbReference>
<sequence length="159" mass="18389">MEDNWSHDPNIPTSALEPELLNIEGSVMRAEHDLAVLRHHVQDFAFSNGFNVLNKCYSYLNAQRAWHDSVPFALQFEPNILAEDAHSAISNDIIAIERSQQLVEIYTDEEMVEMELNRLAARDLELYRKEPVPYELSRMWTEDHSEESGHAPYDLCEDS</sequence>
<evidence type="ECO:0000313" key="1">
    <source>
        <dbReference type="EMBL" id="KAF2460842.1"/>
    </source>
</evidence>
<dbReference type="AlphaFoldDB" id="A0A6A6PAK3"/>
<protein>
    <submittedName>
        <fullName evidence="1">Uncharacterized protein</fullName>
    </submittedName>
</protein>
<keyword evidence="2" id="KW-1185">Reference proteome</keyword>
<dbReference type="EMBL" id="MU001672">
    <property type="protein sequence ID" value="KAF2460842.1"/>
    <property type="molecule type" value="Genomic_DNA"/>
</dbReference>